<gene>
    <name evidence="1" type="ORF">BARVI_05810</name>
</gene>
<dbReference type="KEGG" id="bvs:BARVI_05810"/>
<protein>
    <submittedName>
        <fullName evidence="1">Uncharacterized protein</fullName>
    </submittedName>
</protein>
<accession>W0ESM7</accession>
<dbReference type="Proteomes" id="UP000018901">
    <property type="component" value="Chromosome"/>
</dbReference>
<dbReference type="HOGENOM" id="CLU_2300219_0_0_10"/>
<proteinExistence type="predicted"/>
<keyword evidence="2" id="KW-1185">Reference proteome</keyword>
<organism evidence="1 2">
    <name type="scientific">Barnesiella viscericola DSM 18177</name>
    <dbReference type="NCBI Taxonomy" id="880074"/>
    <lineage>
        <taxon>Bacteria</taxon>
        <taxon>Pseudomonadati</taxon>
        <taxon>Bacteroidota</taxon>
        <taxon>Bacteroidia</taxon>
        <taxon>Bacteroidales</taxon>
        <taxon>Barnesiellaceae</taxon>
        <taxon>Barnesiella</taxon>
    </lineage>
</organism>
<evidence type="ECO:0000313" key="2">
    <source>
        <dbReference type="Proteomes" id="UP000018901"/>
    </source>
</evidence>
<dbReference type="EMBL" id="CP007034">
    <property type="protein sequence ID" value="AHF13762.1"/>
    <property type="molecule type" value="Genomic_DNA"/>
</dbReference>
<name>W0ESM7_9BACT</name>
<dbReference type="STRING" id="880074.BARVI_05810"/>
<reference evidence="1 2" key="1">
    <citation type="submission" date="2013-12" db="EMBL/GenBank/DDBJ databases">
        <authorList>
            <consortium name="DOE Joint Genome Institute"/>
            <person name="Eisen J."/>
            <person name="Huntemann M."/>
            <person name="Han J."/>
            <person name="Chen A."/>
            <person name="Kyrpides N."/>
            <person name="Mavromatis K."/>
            <person name="Markowitz V."/>
            <person name="Palaniappan K."/>
            <person name="Ivanova N."/>
            <person name="Schaumberg A."/>
            <person name="Pati A."/>
            <person name="Liolios K."/>
            <person name="Nordberg H.P."/>
            <person name="Cantor M.N."/>
            <person name="Hua S.X."/>
            <person name="Woyke T."/>
        </authorList>
    </citation>
    <scope>NUCLEOTIDE SEQUENCE [LARGE SCALE GENOMIC DNA]</scope>
    <source>
        <strain evidence="2">DSM 18177</strain>
    </source>
</reference>
<dbReference type="AlphaFoldDB" id="W0ESM7"/>
<evidence type="ECO:0000313" key="1">
    <source>
        <dbReference type="EMBL" id="AHF13762.1"/>
    </source>
</evidence>
<sequence>MIYFISLFPVIKTLKEVYPTGQRARYSPIGEQGFPICRCIAFAIFSEESRRLGSVKLENSVFVCHSPRLSLSFQKKGGGSALSNSKTLFSFATALAFHYL</sequence>